<keyword evidence="5" id="KW-0539">Nucleus</keyword>
<dbReference type="FunFam" id="1.25.40.180:FF:000012">
    <property type="entry name" value="Ccr4-Not transcription complex subunit"/>
    <property type="match status" value="1"/>
</dbReference>
<evidence type="ECO:0000259" key="10">
    <source>
        <dbReference type="Pfam" id="PF12842"/>
    </source>
</evidence>
<feature type="domain" description="CCR4-Not complex component Not1 C-terminal" evidence="9">
    <location>
        <begin position="1819"/>
        <end position="2183"/>
    </location>
</feature>
<sequence length="2200" mass="246501">MVPQPRPGTFSPSSAAQPIYTGTVHSPHPSHAGALSAGASPSTSSPTGSNSLTKIAVAQVYVLLSTIKEDKDDPRKWESRIESLQKLIDEHGMDVYTKYFARLVAANASQIFPGLNRPVTNPGNHHLLEAEMRKITREFPQARKIAESIETGTEDIFRDFDLSTFMEHFQLDALGKTLLALAFKLGPRTDLKTKADAILSTNFPTFVNILSRPPGDRADLEPDFVAELIDRFIQVHPPNFNAAAKRELEHKVQQRYAQSNEAKPPPSQVLAALDLIRVLADKPPNALALYIHRTGPAFTVDEETCVNFLKNRPPNIQLTEEQVSVALTYTTISLTPRHNPSVFVAALRHILPDSFRWQDVVSYFDHGGARITRDQFLRLYNALVPIAREDSSEFNIQRLWGGEWENPETQLSFICAFASLSPEQLDATTIPGLKPTFTVDEYAQSHQSIRDTAAYAVKHPLVSEAALSAVFNVALHSMHASQSTEAKRLFQDVVVPNLAIFVVSAFGVPKPWPTMAEETLVSLFDGFLARSPEADFVMDSLWRRDKEWVKQRLIDVHVLKPISLPLIFEHAVRQNWLDELVYLPNGFGLDLAAFAHAEGYLDLQQWARRNADRSTEMARALIQFLMIKANFEHGYQRPPDGHPPVKASTTLQVKTVYQLLQILQDFLPKTPVPELIVVQRTCITMYPRLINYGEGFDDIIDANGRDGNALPPAANAKMEEHYKRMYSDEIQVRDIVQILERYKRSRDPLDQDVFACMIHGLFDEYAHYVDYPLEALATTAVLFGGIISHKLISDLPLQIGLGMILEAVKDHHPDESMYKFGLQALMQLFSRFREWPGFCKQLLQVPGLQGTEAWKKAEEAVREHEEELARSRNGAGSAHSGILGNDKLTNGNLDDSLASEQHPPPFASVNVDPPPPGMAYEDPSVEVQGKIQFVLNNVTDTTLQSMFKELREMMEAKHQQWFASHLVEMRAKMQPNYHHVYLELVKLFEDKALWAEVLRETYISVQRMLNSELTMQNSTERTHLKNLGGWLGLLTLARDKPIKQKNIAFKQLLIEAHDTKRLIVVIPFVCKVLIQSANSTVFRPPNPWLMDIIHLLIELYHNAELKLNLKFEIEVLCKGLNLDHKAIEPSGEIINRAPVEEMGDILGPETIDNFESMSLNGMPGVSSSLSAHPALVIPDLGPSLTIPQTEVVSAPKLHEIVRQALTRALQDIIQPVVDRSVTIAAISTHQMVRKDFATEPDENRVRTAAINMVKSTAGSLALVTSKEPLRANFANYLRNLSTDLPQGLPEGIIMLCVNSNLDLASSVIEKSAEERAVPEIEDLMEGELEARRRHRLQRPSEPYYDPNTLSRWAMTIPHPFKLQPNLGGLNAEQMAIYDDFARQSRVNAASTAPSHVPSASDGRALANEVLGDQYSAVTSMPTPSETPSMPHLGVQLQHYPQTHVGLANSRQPGLNQIDSRTVAERVNKLLEQLAAAASSTPEEHFTDLSRGHAILDLIDALIQLIIKTQQTSEDFVGYAATQIVQLLFRQPEGSLLLESLVHVLESLRKIAGAGFSEQIRHLFHQQPGHVFLHLPLIAALLGTDLLNWRNIDIAMAKALEQRKEGSIEFLEQLMDLTLLNDSPLALYADFVQSLEEAWSWITEDPSVPAGERFKAKVLAPLPELPAGLSKEEIAAIQQDQMDYVFDEWIHLCSNFFATDRSAMIFVQQMNARRVVSTKEDFFIFTRQALDKSVERFEQSIQSGRSLSEAYQAVDALVRMIIIFAKVHREDDEAADQSLTVAFLDSIVSLGVLILNDHHVKRGENFNQRVFFRFFSDLLHEVAELVDLLPETECEQILLRFAARFSNLQPSLYPGFAYGFASLLAHRCFQPVILRLPHEAGWAPYTKLLTQFLSYLGDLLKPLNVSDLAKAMYQAVLKLLAALHHDFPEFLAATHVQLCQSLPPHATQLINLILAASPPSFNKQADPFQPGLKVDRIPDMREAPSTSYDASGMLRQIGLLDILEQTLQHGPSEDAIAQIGHAINKVDEEASIFGFVPVMVNRRVIDAVVGHVANFAASRAASKSDAPIFIAGAADFKTLQMLVTELSPEARYYLLSSMINELRFPNASTNYFSHALLEIFGHDLSDPEETDIRQQIVRILLERLVGYWPQPWGLMITTLELLRNDKYQFFELPFIKATPEVSRSYTPIVLWAKADVLTSGC</sequence>
<dbReference type="PANTHER" id="PTHR13162:SF8">
    <property type="entry name" value="CCR4-NOT TRANSCRIPTION COMPLEX SUBUNIT 1"/>
    <property type="match status" value="1"/>
</dbReference>
<comment type="function">
    <text evidence="6">Acts as a component of the CCR4-NOT core complex, which in the nucleus seems to be a general transcription factor, and in the cytoplasm the major mRNA deadenylase involved in mRNA turnover. The NOT protein subcomplex negatively regulates the basal and activated transcription of many genes. Preferentially affects TC-type TATA element-dependent transcription. Could directly or indirectly inhibit component(s) of the general transcription machinery.</text>
</comment>
<dbReference type="Gene3D" id="1.25.40.790">
    <property type="match status" value="1"/>
</dbReference>
<feature type="compositionally biased region" description="Low complexity" evidence="8">
    <location>
        <begin position="29"/>
        <end position="50"/>
    </location>
</feature>
<dbReference type="InterPro" id="IPR040398">
    <property type="entry name" value="Not1"/>
</dbReference>
<proteinExistence type="predicted"/>
<evidence type="ECO:0000313" key="15">
    <source>
        <dbReference type="Proteomes" id="UP001302812"/>
    </source>
</evidence>
<dbReference type="PANTHER" id="PTHR13162">
    <property type="entry name" value="CCR4-NOT TRANSCRIPTION COMPLEX"/>
    <property type="match status" value="1"/>
</dbReference>
<dbReference type="Pfam" id="PF16418">
    <property type="entry name" value="CNOT1_HEAT"/>
    <property type="match status" value="1"/>
</dbReference>
<dbReference type="GO" id="GO:0005634">
    <property type="term" value="C:nucleus"/>
    <property type="evidence" value="ECO:0007669"/>
    <property type="project" value="UniProtKB-SubCell"/>
</dbReference>
<dbReference type="InterPro" id="IPR024557">
    <property type="entry name" value="CNOT1_dom_4"/>
</dbReference>
<evidence type="ECO:0000256" key="3">
    <source>
        <dbReference type="ARBA" id="ARBA00023015"/>
    </source>
</evidence>
<dbReference type="GO" id="GO:0000289">
    <property type="term" value="P:nuclear-transcribed mRNA poly(A) tail shortening"/>
    <property type="evidence" value="ECO:0007669"/>
    <property type="project" value="UniProtKB-ARBA"/>
</dbReference>
<dbReference type="GO" id="GO:0060090">
    <property type="term" value="F:molecular adaptor activity"/>
    <property type="evidence" value="ECO:0007669"/>
    <property type="project" value="TreeGrafter"/>
</dbReference>
<evidence type="ECO:0000256" key="4">
    <source>
        <dbReference type="ARBA" id="ARBA00023163"/>
    </source>
</evidence>
<dbReference type="EMBL" id="MU853354">
    <property type="protein sequence ID" value="KAK4109789.1"/>
    <property type="molecule type" value="Genomic_DNA"/>
</dbReference>
<feature type="compositionally biased region" description="Pro residues" evidence="8">
    <location>
        <begin position="902"/>
        <end position="917"/>
    </location>
</feature>
<dbReference type="GO" id="GO:0000932">
    <property type="term" value="C:P-body"/>
    <property type="evidence" value="ECO:0007669"/>
    <property type="project" value="TreeGrafter"/>
</dbReference>
<feature type="domain" description="CCR4-NOT transcription complex subunit 1" evidence="10">
    <location>
        <begin position="1195"/>
        <end position="1335"/>
    </location>
</feature>
<dbReference type="Pfam" id="PF16417">
    <property type="entry name" value="CNOT1_TTP_bind"/>
    <property type="match status" value="1"/>
</dbReference>
<dbReference type="GO" id="GO:0030015">
    <property type="term" value="C:CCR4-NOT core complex"/>
    <property type="evidence" value="ECO:0007669"/>
    <property type="project" value="InterPro"/>
</dbReference>
<evidence type="ECO:0000256" key="2">
    <source>
        <dbReference type="ARBA" id="ARBA00022491"/>
    </source>
</evidence>
<keyword evidence="15" id="KW-1185">Reference proteome</keyword>
<organism evidence="14 15">
    <name type="scientific">Canariomyces notabilis</name>
    <dbReference type="NCBI Taxonomy" id="2074819"/>
    <lineage>
        <taxon>Eukaryota</taxon>
        <taxon>Fungi</taxon>
        <taxon>Dikarya</taxon>
        <taxon>Ascomycota</taxon>
        <taxon>Pezizomycotina</taxon>
        <taxon>Sordariomycetes</taxon>
        <taxon>Sordariomycetidae</taxon>
        <taxon>Sordariales</taxon>
        <taxon>Chaetomiaceae</taxon>
        <taxon>Canariomyces</taxon>
    </lineage>
</organism>
<protein>
    <recommendedName>
        <fullName evidence="7">General negative regulator of transcription subunit 1</fullName>
    </recommendedName>
</protein>
<comment type="caution">
    <text evidence="14">The sequence shown here is derived from an EMBL/GenBank/DDBJ whole genome shotgun (WGS) entry which is preliminary data.</text>
</comment>
<dbReference type="RefSeq" id="XP_064667359.1">
    <property type="nucleotide sequence ID" value="XM_064812046.1"/>
</dbReference>
<evidence type="ECO:0000259" key="12">
    <source>
        <dbReference type="Pfam" id="PF16417"/>
    </source>
</evidence>
<name>A0AAN6QJE9_9PEZI</name>
<keyword evidence="3" id="KW-0805">Transcription regulation</keyword>
<accession>A0AAN6QJE9</accession>
<reference evidence="14" key="2">
    <citation type="submission" date="2023-05" db="EMBL/GenBank/DDBJ databases">
        <authorList>
            <consortium name="Lawrence Berkeley National Laboratory"/>
            <person name="Steindorff A."/>
            <person name="Hensen N."/>
            <person name="Bonometti L."/>
            <person name="Westerberg I."/>
            <person name="Brannstrom I.O."/>
            <person name="Guillou S."/>
            <person name="Cros-Aarteil S."/>
            <person name="Calhoun S."/>
            <person name="Haridas S."/>
            <person name="Kuo A."/>
            <person name="Mondo S."/>
            <person name="Pangilinan J."/>
            <person name="Riley R."/>
            <person name="Labutti K."/>
            <person name="Andreopoulos B."/>
            <person name="Lipzen A."/>
            <person name="Chen C."/>
            <person name="Yanf M."/>
            <person name="Daum C."/>
            <person name="Ng V."/>
            <person name="Clum A."/>
            <person name="Ohm R."/>
            <person name="Martin F."/>
            <person name="Silar P."/>
            <person name="Natvig D."/>
            <person name="Lalanne C."/>
            <person name="Gautier V."/>
            <person name="Ament-Velasquez S.L."/>
            <person name="Kruys A."/>
            <person name="Hutchinson M.I."/>
            <person name="Powell A.J."/>
            <person name="Barry K."/>
            <person name="Miller A.N."/>
            <person name="Grigoriev I.V."/>
            <person name="Debuchy R."/>
            <person name="Gladieux P."/>
            <person name="Thoren M.H."/>
            <person name="Johannesson H."/>
        </authorList>
    </citation>
    <scope>NUCLEOTIDE SEQUENCE</scope>
    <source>
        <strain evidence="14">CBS 508.74</strain>
    </source>
</reference>
<dbReference type="CDD" id="cd20710">
    <property type="entry name" value="NOT1_connector"/>
    <property type="match status" value="1"/>
</dbReference>
<dbReference type="Gene3D" id="1.25.40.800">
    <property type="match status" value="1"/>
</dbReference>
<dbReference type="InterPro" id="IPR032191">
    <property type="entry name" value="CNOT1_CAF1_bind"/>
</dbReference>
<comment type="subcellular location">
    <subcellularLocation>
        <location evidence="1">Nucleus</location>
    </subcellularLocation>
</comment>
<dbReference type="InterPro" id="IPR032194">
    <property type="entry name" value="CNOT1_HEAT"/>
</dbReference>
<feature type="region of interest" description="Disordered" evidence="8">
    <location>
        <begin position="861"/>
        <end position="918"/>
    </location>
</feature>
<feature type="domain" description="CCR4-NOT transcription complex subunit 1 HEAT repeat" evidence="13">
    <location>
        <begin position="518"/>
        <end position="664"/>
    </location>
</feature>
<evidence type="ECO:0000256" key="1">
    <source>
        <dbReference type="ARBA" id="ARBA00004123"/>
    </source>
</evidence>
<feature type="compositionally biased region" description="Basic and acidic residues" evidence="8">
    <location>
        <begin position="861"/>
        <end position="870"/>
    </location>
</feature>
<dbReference type="Gene3D" id="1.25.40.180">
    <property type="match status" value="1"/>
</dbReference>
<dbReference type="InterPro" id="IPR038535">
    <property type="entry name" value="CNOT1_TTP_bind_sf"/>
</dbReference>
<evidence type="ECO:0000313" key="14">
    <source>
        <dbReference type="EMBL" id="KAK4109789.1"/>
    </source>
</evidence>
<evidence type="ECO:0000256" key="6">
    <source>
        <dbReference type="ARBA" id="ARBA00059181"/>
    </source>
</evidence>
<dbReference type="GeneID" id="89936171"/>
<dbReference type="Gene3D" id="1.25.40.840">
    <property type="entry name" value="CCR4-NOT transcription complex subunit 1 TTP binding domain"/>
    <property type="match status" value="1"/>
</dbReference>
<dbReference type="InterPro" id="IPR032193">
    <property type="entry name" value="CNOT1_TTP_bind"/>
</dbReference>
<dbReference type="InterPro" id="IPR007196">
    <property type="entry name" value="CCR4-Not_Not1_C"/>
</dbReference>
<keyword evidence="2" id="KW-0678">Repressor</keyword>
<dbReference type="Pfam" id="PF16415">
    <property type="entry name" value="CNOT1_CAF1_bind"/>
    <property type="match status" value="1"/>
</dbReference>
<feature type="region of interest" description="Disordered" evidence="8">
    <location>
        <begin position="1"/>
        <end position="50"/>
    </location>
</feature>
<reference evidence="14" key="1">
    <citation type="journal article" date="2023" name="Mol. Phylogenet. Evol.">
        <title>Genome-scale phylogeny and comparative genomics of the fungal order Sordariales.</title>
        <authorList>
            <person name="Hensen N."/>
            <person name="Bonometti L."/>
            <person name="Westerberg I."/>
            <person name="Brannstrom I.O."/>
            <person name="Guillou S."/>
            <person name="Cros-Aarteil S."/>
            <person name="Calhoun S."/>
            <person name="Haridas S."/>
            <person name="Kuo A."/>
            <person name="Mondo S."/>
            <person name="Pangilinan J."/>
            <person name="Riley R."/>
            <person name="LaButti K."/>
            <person name="Andreopoulos B."/>
            <person name="Lipzen A."/>
            <person name="Chen C."/>
            <person name="Yan M."/>
            <person name="Daum C."/>
            <person name="Ng V."/>
            <person name="Clum A."/>
            <person name="Steindorff A."/>
            <person name="Ohm R.A."/>
            <person name="Martin F."/>
            <person name="Silar P."/>
            <person name="Natvig D.O."/>
            <person name="Lalanne C."/>
            <person name="Gautier V."/>
            <person name="Ament-Velasquez S.L."/>
            <person name="Kruys A."/>
            <person name="Hutchinson M.I."/>
            <person name="Powell A.J."/>
            <person name="Barry K."/>
            <person name="Miller A.N."/>
            <person name="Grigoriev I.V."/>
            <person name="Debuchy R."/>
            <person name="Gladieux P."/>
            <person name="Hiltunen Thoren M."/>
            <person name="Johannesson H."/>
        </authorList>
    </citation>
    <scope>NUCLEOTIDE SEQUENCE</scope>
    <source>
        <strain evidence="14">CBS 508.74</strain>
    </source>
</reference>
<dbReference type="Proteomes" id="UP001302812">
    <property type="component" value="Unassembled WGS sequence"/>
</dbReference>
<dbReference type="GO" id="GO:0017148">
    <property type="term" value="P:negative regulation of translation"/>
    <property type="evidence" value="ECO:0007669"/>
    <property type="project" value="InterPro"/>
</dbReference>
<dbReference type="Pfam" id="PF04054">
    <property type="entry name" value="Not1"/>
    <property type="match status" value="1"/>
</dbReference>
<evidence type="ECO:0000259" key="11">
    <source>
        <dbReference type="Pfam" id="PF16415"/>
    </source>
</evidence>
<evidence type="ECO:0000259" key="13">
    <source>
        <dbReference type="Pfam" id="PF16418"/>
    </source>
</evidence>
<dbReference type="Pfam" id="PF12842">
    <property type="entry name" value="DUF3819"/>
    <property type="match status" value="1"/>
</dbReference>
<dbReference type="FunFam" id="1.25.40.840:FF:000002">
    <property type="entry name" value="Ccr4-Not transcription complex subunit (NOT1)"/>
    <property type="match status" value="1"/>
</dbReference>
<feature type="domain" description="CCR4-NOT transcription complex subunit 1 CAF1-binding" evidence="11">
    <location>
        <begin position="920"/>
        <end position="1140"/>
    </location>
</feature>
<gene>
    <name evidence="14" type="ORF">N656DRAFT_715441</name>
</gene>
<evidence type="ECO:0000256" key="5">
    <source>
        <dbReference type="ARBA" id="ARBA00023242"/>
    </source>
</evidence>
<evidence type="ECO:0000256" key="8">
    <source>
        <dbReference type="SAM" id="MobiDB-lite"/>
    </source>
</evidence>
<feature type="domain" description="CCR4-NOT transcription complex subunit 1 TTP binding" evidence="12">
    <location>
        <begin position="708"/>
        <end position="850"/>
    </location>
</feature>
<evidence type="ECO:0000259" key="9">
    <source>
        <dbReference type="Pfam" id="PF04054"/>
    </source>
</evidence>
<evidence type="ECO:0000256" key="7">
    <source>
        <dbReference type="ARBA" id="ARBA00074459"/>
    </source>
</evidence>
<keyword evidence="4" id="KW-0804">Transcription</keyword>